<name>A0A845GA57_9BURK</name>
<dbReference type="InterPro" id="IPR007048">
    <property type="entry name" value="IraD/Gp25-like"/>
</dbReference>
<dbReference type="EMBL" id="WWCW01000220">
    <property type="protein sequence ID" value="MYM91553.1"/>
    <property type="molecule type" value="Genomic_DNA"/>
</dbReference>
<gene>
    <name evidence="2" type="primary">tssE</name>
    <name evidence="2" type="ORF">GTP91_30795</name>
</gene>
<dbReference type="InterPro" id="IPR053176">
    <property type="entry name" value="T6SS_TssE1-like"/>
</dbReference>
<dbReference type="Proteomes" id="UP000470302">
    <property type="component" value="Unassembled WGS sequence"/>
</dbReference>
<protein>
    <submittedName>
        <fullName evidence="2">Type VI secretion system baseplate subunit TssE</fullName>
    </submittedName>
</protein>
<proteinExistence type="predicted"/>
<evidence type="ECO:0000313" key="3">
    <source>
        <dbReference type="Proteomes" id="UP000470302"/>
    </source>
</evidence>
<accession>A0A845GA57</accession>
<organism evidence="2 3">
    <name type="scientific">Duganella vulcania</name>
    <dbReference type="NCBI Taxonomy" id="2692166"/>
    <lineage>
        <taxon>Bacteria</taxon>
        <taxon>Pseudomonadati</taxon>
        <taxon>Pseudomonadota</taxon>
        <taxon>Betaproteobacteria</taxon>
        <taxon>Burkholderiales</taxon>
        <taxon>Oxalobacteraceae</taxon>
        <taxon>Telluria group</taxon>
        <taxon>Duganella</taxon>
    </lineage>
</organism>
<evidence type="ECO:0000313" key="2">
    <source>
        <dbReference type="EMBL" id="MYM91553.1"/>
    </source>
</evidence>
<evidence type="ECO:0000259" key="1">
    <source>
        <dbReference type="Pfam" id="PF04965"/>
    </source>
</evidence>
<dbReference type="PANTHER" id="PTHR38595:SF2">
    <property type="entry name" value="TYPE VI SECRETION SYSTEM BASEPLATE SUBUNIT TSSE"/>
    <property type="match status" value="1"/>
</dbReference>
<dbReference type="SUPFAM" id="SSF160719">
    <property type="entry name" value="gpW/gp25-like"/>
    <property type="match status" value="1"/>
</dbReference>
<sequence>MSKALTASLVPMFDRLSGVAHASPDGRLLDGGGLQHSLQQDLMRLFNVRNALTIREYLDGDPTVLDYGLPDMLSLSAQSDQDLLIWSQVLERGLALYEPRLSHVKVEVTPDPAKPVAARAAIAAVVLLGRQMCRVNFDVALDARSAAMQAAAP</sequence>
<dbReference type="NCBIfam" id="TIGR03357">
    <property type="entry name" value="VI_zyme"/>
    <property type="match status" value="1"/>
</dbReference>
<comment type="caution">
    <text evidence="2">The sequence shown here is derived from an EMBL/GenBank/DDBJ whole genome shotgun (WGS) entry which is preliminary data.</text>
</comment>
<dbReference type="RefSeq" id="WP_161100170.1">
    <property type="nucleotide sequence ID" value="NZ_WWCW01000220.1"/>
</dbReference>
<dbReference type="InterPro" id="IPR017737">
    <property type="entry name" value="TssE1-like"/>
</dbReference>
<dbReference type="AlphaFoldDB" id="A0A845GA57"/>
<dbReference type="PANTHER" id="PTHR38595">
    <property type="entry name" value="CYTOPLASMIC PROTEIN-RELATED"/>
    <property type="match status" value="1"/>
</dbReference>
<reference evidence="2 3" key="1">
    <citation type="submission" date="2020-01" db="EMBL/GenBank/DDBJ databases">
        <title>Novel species isolated from a subtropical stream in China.</title>
        <authorList>
            <person name="Lu H."/>
        </authorList>
    </citation>
    <scope>NUCLEOTIDE SEQUENCE [LARGE SCALE GENOMIC DNA]</scope>
    <source>
        <strain evidence="2 3">FT82W</strain>
    </source>
</reference>
<dbReference type="Pfam" id="PF04965">
    <property type="entry name" value="GPW_gp25"/>
    <property type="match status" value="1"/>
</dbReference>
<feature type="domain" description="IraD/Gp25-like" evidence="1">
    <location>
        <begin position="34"/>
        <end position="125"/>
    </location>
</feature>